<organism evidence="2 3">
    <name type="scientific">Flavobacterium frigidimaris</name>
    <dbReference type="NCBI Taxonomy" id="262320"/>
    <lineage>
        <taxon>Bacteria</taxon>
        <taxon>Pseudomonadati</taxon>
        <taxon>Bacteroidota</taxon>
        <taxon>Flavobacteriia</taxon>
        <taxon>Flavobacteriales</taxon>
        <taxon>Flavobacteriaceae</taxon>
        <taxon>Flavobacterium</taxon>
    </lineage>
</organism>
<proteinExistence type="predicted"/>
<dbReference type="Proteomes" id="UP000198382">
    <property type="component" value="Unassembled WGS sequence"/>
</dbReference>
<dbReference type="PANTHER" id="PTHR33840">
    <property type="match status" value="1"/>
</dbReference>
<protein>
    <recommendedName>
        <fullName evidence="1">T6SS Phospholipase effector Tle1-like catalytic domain-containing protein</fullName>
    </recommendedName>
</protein>
<sequence length="640" mass="73313">MSEYIRVKGKITEKTGGVSRVFSKEGIEINSNGPIDYFAESYSYGDPEKYTPKQPEDSVNVYIGMFFDGTGNNRFNSEKTYYSKINSNDAYYKADTIPESYKFIKTIRDKKQQEVNVEVKVADRDSYWNPYSNIVKLFDLYKEKKDYEKDKSSENSGHPEYGDYVILKQYVEGIGTKQNEEDDILGSAFGRNDWGILSRAEEGIKNMVTDHFKNIPVTKKINKIVFDVFGFSRGAAAARHFCNEIKKAAEYGNEMVNDPMDKFPMPSGKVIVRKHAGGLLGELLKKAGYKPVRQTYEIEIRFLGLFDTVVGDMIVKENLGYKLSLLPIIGPIPAIVQASLQTIKTSLKGLGIKKVFHITAQNEWRENFALTPTDVGYTFGMLGAHSDIGGGYANLDQYKSVVDFFDVPVNDSSILEEKQKVKEFYTRNYFSKEKTEIALINTYDHYQETTANPLIGKSFPIYESKEIQRPAEYLPPRDRLYDPTKKHVIEEKKLSDHYILVDERKISTKHSLVAMYVMLQKAIDHEVPFYKDYKQAPDVKKDFEYEMPTDDSILNEYLTKMLEESTKEGNGNYSIPIEIYKHICNKHVHLSAHYGGLDALYSKTGDHATLGNYGFINHPVPYTKDENGIISYKRKIYENR</sequence>
<keyword evidence="3" id="KW-1185">Reference proteome</keyword>
<gene>
    <name evidence="2" type="ORF">B0A65_22245</name>
</gene>
<feature type="domain" description="T6SS Phospholipase effector Tle1-like catalytic" evidence="1">
    <location>
        <begin position="129"/>
        <end position="397"/>
    </location>
</feature>
<dbReference type="InterPro" id="IPR018712">
    <property type="entry name" value="Tle1-like_cat"/>
</dbReference>
<dbReference type="EMBL" id="MUGV01000048">
    <property type="protein sequence ID" value="OXA75283.1"/>
    <property type="molecule type" value="Genomic_DNA"/>
</dbReference>
<evidence type="ECO:0000313" key="2">
    <source>
        <dbReference type="EMBL" id="OXA75283.1"/>
    </source>
</evidence>
<accession>A0ABX4BJ90</accession>
<dbReference type="PANTHER" id="PTHR33840:SF1">
    <property type="entry name" value="TLE1 PHOSPHOLIPASE DOMAIN-CONTAINING PROTEIN"/>
    <property type="match status" value="1"/>
</dbReference>
<evidence type="ECO:0000313" key="3">
    <source>
        <dbReference type="Proteomes" id="UP000198382"/>
    </source>
</evidence>
<comment type="caution">
    <text evidence="2">The sequence shown here is derived from an EMBL/GenBank/DDBJ whole genome shotgun (WGS) entry which is preliminary data.</text>
</comment>
<name>A0ABX4BJ90_FLAFR</name>
<reference evidence="2 3" key="1">
    <citation type="submission" date="2016-11" db="EMBL/GenBank/DDBJ databases">
        <title>Whole genomes of Flavobacteriaceae.</title>
        <authorList>
            <person name="Stine C."/>
            <person name="Li C."/>
            <person name="Tadesse D."/>
        </authorList>
    </citation>
    <scope>NUCLEOTIDE SEQUENCE [LARGE SCALE GENOMIC DNA]</scope>
    <source>
        <strain evidence="2 3">DSM 15937</strain>
    </source>
</reference>
<dbReference type="Pfam" id="PF09994">
    <property type="entry name" value="T6SS_Tle1-like_cat"/>
    <property type="match status" value="1"/>
</dbReference>
<dbReference type="RefSeq" id="WP_074657877.1">
    <property type="nucleotide sequence ID" value="NZ_MUGV01000048.1"/>
</dbReference>
<evidence type="ECO:0000259" key="1">
    <source>
        <dbReference type="Pfam" id="PF09994"/>
    </source>
</evidence>